<feature type="transmembrane region" description="Helical" evidence="2">
    <location>
        <begin position="371"/>
        <end position="389"/>
    </location>
</feature>
<dbReference type="Proteomes" id="UP001501523">
    <property type="component" value="Unassembled WGS sequence"/>
</dbReference>
<organism evidence="3 4">
    <name type="scientific">Dokdonella soli</name>
    <dbReference type="NCBI Taxonomy" id="529810"/>
    <lineage>
        <taxon>Bacteria</taxon>
        <taxon>Pseudomonadati</taxon>
        <taxon>Pseudomonadota</taxon>
        <taxon>Gammaproteobacteria</taxon>
        <taxon>Lysobacterales</taxon>
        <taxon>Rhodanobacteraceae</taxon>
        <taxon>Dokdonella</taxon>
    </lineage>
</organism>
<sequence>MLACCVFVFASHALCARAETSAADPQESSIPLVQDILGRPLPADRLGVEILANVLERLGFKRHAASFRTFDERRAIARLLGELSPKAGTVGEAIRIVDEAPSALEEAVRIANEEPPSTLDALYGRLATQAIVFDFRAPVGDPPANEDPTRPQPEGATTQTQAQFDLRNATSVQPGIWRAPSGVYSPGHPELSFNRYFIRGIATNRMPVAATVDIAFTLTGAAGQAISLDCANQHIAVSSPSPVYCAISRRTVAELDDASAIAALASLQQGELTAVPKMRRLTTDAPQRTFYPEGFGGVSQAESDEALQASMAASDMLKAAGCTELGQCSERLAAKVRHPDYLLVLVAFVLMAFLALARWRSDTVSPASLTFARVAFALYLMFVALTLALDIVDAPGGSLCRGGGLCGLLGFLATFAASLPWSWLLLMSHGAGSASDDQATMWLFIAINLAWLGFMAVCRGRGAARA</sequence>
<keyword evidence="4" id="KW-1185">Reference proteome</keyword>
<gene>
    <name evidence="3" type="ORF">GCM10009105_30270</name>
</gene>
<evidence type="ECO:0000256" key="1">
    <source>
        <dbReference type="SAM" id="MobiDB-lite"/>
    </source>
</evidence>
<evidence type="ECO:0000313" key="3">
    <source>
        <dbReference type="EMBL" id="GAA0720653.1"/>
    </source>
</evidence>
<keyword evidence="2" id="KW-1133">Transmembrane helix</keyword>
<dbReference type="RefSeq" id="WP_343792621.1">
    <property type="nucleotide sequence ID" value="NZ_BAAAEU010000024.1"/>
</dbReference>
<feature type="transmembrane region" description="Helical" evidence="2">
    <location>
        <begin position="341"/>
        <end position="359"/>
    </location>
</feature>
<name>A0ABN1ISS6_9GAMM</name>
<keyword evidence="2" id="KW-0472">Membrane</keyword>
<keyword evidence="2" id="KW-0812">Transmembrane</keyword>
<comment type="caution">
    <text evidence="3">The sequence shown here is derived from an EMBL/GenBank/DDBJ whole genome shotgun (WGS) entry which is preliminary data.</text>
</comment>
<feature type="transmembrane region" description="Helical" evidence="2">
    <location>
        <begin position="409"/>
        <end position="427"/>
    </location>
</feature>
<protein>
    <submittedName>
        <fullName evidence="3">Uncharacterized protein</fullName>
    </submittedName>
</protein>
<accession>A0ABN1ISS6</accession>
<proteinExistence type="predicted"/>
<dbReference type="EMBL" id="BAAAEU010000024">
    <property type="protein sequence ID" value="GAA0720653.1"/>
    <property type="molecule type" value="Genomic_DNA"/>
</dbReference>
<evidence type="ECO:0000256" key="2">
    <source>
        <dbReference type="SAM" id="Phobius"/>
    </source>
</evidence>
<feature type="transmembrane region" description="Helical" evidence="2">
    <location>
        <begin position="439"/>
        <end position="457"/>
    </location>
</feature>
<feature type="region of interest" description="Disordered" evidence="1">
    <location>
        <begin position="137"/>
        <end position="159"/>
    </location>
</feature>
<reference evidence="3 4" key="1">
    <citation type="journal article" date="2019" name="Int. J. Syst. Evol. Microbiol.">
        <title>The Global Catalogue of Microorganisms (GCM) 10K type strain sequencing project: providing services to taxonomists for standard genome sequencing and annotation.</title>
        <authorList>
            <consortium name="The Broad Institute Genomics Platform"/>
            <consortium name="The Broad Institute Genome Sequencing Center for Infectious Disease"/>
            <person name="Wu L."/>
            <person name="Ma J."/>
        </authorList>
    </citation>
    <scope>NUCLEOTIDE SEQUENCE [LARGE SCALE GENOMIC DNA]</scope>
    <source>
        <strain evidence="3 4">JCM 15421</strain>
    </source>
</reference>
<evidence type="ECO:0000313" key="4">
    <source>
        <dbReference type="Proteomes" id="UP001501523"/>
    </source>
</evidence>